<comment type="caution">
    <text evidence="4">The sequence shown here is derived from an EMBL/GenBank/DDBJ whole genome shotgun (WGS) entry which is preliminary data.</text>
</comment>
<protein>
    <recommendedName>
        <fullName evidence="3">UspA domain-containing protein</fullName>
    </recommendedName>
</protein>
<dbReference type="SUPFAM" id="SSF52402">
    <property type="entry name" value="Adenine nucleotide alpha hydrolases-like"/>
    <property type="match status" value="1"/>
</dbReference>
<evidence type="ECO:0000313" key="5">
    <source>
        <dbReference type="Proteomes" id="UP000020492"/>
    </source>
</evidence>
<evidence type="ECO:0000259" key="3">
    <source>
        <dbReference type="Pfam" id="PF00582"/>
    </source>
</evidence>
<dbReference type="PANTHER" id="PTHR46268">
    <property type="entry name" value="STRESS RESPONSE PROTEIN NHAX"/>
    <property type="match status" value="1"/>
</dbReference>
<comment type="similarity">
    <text evidence="1">Belongs to the universal stress protein A family.</text>
</comment>
<feature type="domain" description="UspA" evidence="3">
    <location>
        <begin position="48"/>
        <end position="185"/>
    </location>
</feature>
<organism evidence="4 5">
    <name type="scientific">Deinococcus phoenicis</name>
    <dbReference type="NCBI Taxonomy" id="1476583"/>
    <lineage>
        <taxon>Bacteria</taxon>
        <taxon>Thermotogati</taxon>
        <taxon>Deinococcota</taxon>
        <taxon>Deinococci</taxon>
        <taxon>Deinococcales</taxon>
        <taxon>Deinococcaceae</taxon>
        <taxon>Deinococcus</taxon>
    </lineage>
</organism>
<proteinExistence type="inferred from homology"/>
<dbReference type="Pfam" id="PF00582">
    <property type="entry name" value="Usp"/>
    <property type="match status" value="1"/>
</dbReference>
<feature type="region of interest" description="Disordered" evidence="2">
    <location>
        <begin position="13"/>
        <end position="46"/>
    </location>
</feature>
<dbReference type="InterPro" id="IPR006015">
    <property type="entry name" value="Universal_stress_UspA"/>
</dbReference>
<dbReference type="PRINTS" id="PR01438">
    <property type="entry name" value="UNVRSLSTRESS"/>
</dbReference>
<dbReference type="PANTHER" id="PTHR46268:SF6">
    <property type="entry name" value="UNIVERSAL STRESS PROTEIN UP12"/>
    <property type="match status" value="1"/>
</dbReference>
<evidence type="ECO:0000313" key="4">
    <source>
        <dbReference type="EMBL" id="EYB69311.1"/>
    </source>
</evidence>
<accession>A0A016QTI2</accession>
<gene>
    <name evidence="4" type="ORF">DEIPH_ctg008orf0020</name>
</gene>
<dbReference type="CDD" id="cd00293">
    <property type="entry name" value="USP-like"/>
    <property type="match status" value="1"/>
</dbReference>
<dbReference type="AlphaFoldDB" id="A0A016QTI2"/>
<dbReference type="EMBL" id="JHAC01000008">
    <property type="protein sequence ID" value="EYB69311.1"/>
    <property type="molecule type" value="Genomic_DNA"/>
</dbReference>
<evidence type="ECO:0000256" key="1">
    <source>
        <dbReference type="ARBA" id="ARBA00008791"/>
    </source>
</evidence>
<dbReference type="eggNOG" id="COG0589">
    <property type="taxonomic scope" value="Bacteria"/>
</dbReference>
<dbReference type="InterPro" id="IPR014729">
    <property type="entry name" value="Rossmann-like_a/b/a_fold"/>
</dbReference>
<keyword evidence="5" id="KW-1185">Reference proteome</keyword>
<dbReference type="Gene3D" id="3.40.50.620">
    <property type="entry name" value="HUPs"/>
    <property type="match status" value="1"/>
</dbReference>
<sequence>MYVRRMTDPLIFKAGTGADPAEDAVQTEPEQAGAEQTGPGGSSSSSSFRRIAVGIDFSPASDYALELVRTRFPGAQLRLLHVTDARVTATPDLMGGLTPASLDPTLLHTLEDADADRLARLVQGDEETELLVGDPVTGILEAAARWGAELIVVGTHSKGAIEHFFVGSSAEKLVARSPVPVLTVRLPREPSPRR</sequence>
<dbReference type="PATRIC" id="fig|1476583.3.peg.447"/>
<reference evidence="4 5" key="1">
    <citation type="submission" date="2014-03" db="EMBL/GenBank/DDBJ databases">
        <title>Draft genome sequence of Deinococcus phoenicis 1P10ME.</title>
        <authorList>
            <person name="Stepanov V.G."/>
            <person name="Vaishampayan P."/>
            <person name="Venkateswaran K."/>
            <person name="Fox G.E."/>
        </authorList>
    </citation>
    <scope>NUCLEOTIDE SEQUENCE [LARGE SCALE GENOMIC DNA]</scope>
    <source>
        <strain evidence="4 5">1P10ME</strain>
    </source>
</reference>
<evidence type="ECO:0000256" key="2">
    <source>
        <dbReference type="SAM" id="MobiDB-lite"/>
    </source>
</evidence>
<dbReference type="STRING" id="1476583.DEIPH_ctg008orf0020"/>
<dbReference type="InterPro" id="IPR006016">
    <property type="entry name" value="UspA"/>
</dbReference>
<name>A0A016QTI2_9DEIO</name>
<dbReference type="Proteomes" id="UP000020492">
    <property type="component" value="Unassembled WGS sequence"/>
</dbReference>